<dbReference type="RefSeq" id="WP_125126537.1">
    <property type="nucleotide sequence ID" value="NZ_RHJS01000002.1"/>
</dbReference>
<dbReference type="SUPFAM" id="SSF53474">
    <property type="entry name" value="alpha/beta-Hydrolases"/>
    <property type="match status" value="1"/>
</dbReference>
<name>A0A3R8JL29_9FIRM</name>
<comment type="caution">
    <text evidence="3">The sequence shown here is derived from an EMBL/GenBank/DDBJ whole genome shotgun (WGS) entry which is preliminary data.</text>
</comment>
<protein>
    <submittedName>
        <fullName evidence="3">Alpha/beta hydrolase</fullName>
    </submittedName>
</protein>
<accession>A0A3R8JL29</accession>
<dbReference type="InterPro" id="IPR029058">
    <property type="entry name" value="AB_hydrolase_fold"/>
</dbReference>
<proteinExistence type="predicted"/>
<organism evidence="3 4">
    <name type="scientific">Schaedlerella arabinosiphila</name>
    <dbReference type="NCBI Taxonomy" id="2044587"/>
    <lineage>
        <taxon>Bacteria</taxon>
        <taxon>Bacillati</taxon>
        <taxon>Bacillota</taxon>
        <taxon>Clostridia</taxon>
        <taxon>Lachnospirales</taxon>
        <taxon>Lachnospiraceae</taxon>
        <taxon>Schaedlerella</taxon>
    </lineage>
</organism>
<dbReference type="EMBL" id="RHJS01000002">
    <property type="protein sequence ID" value="RRK30743.1"/>
    <property type="molecule type" value="Genomic_DNA"/>
</dbReference>
<feature type="domain" description="Alpha/beta hydrolase fold-3" evidence="2">
    <location>
        <begin position="78"/>
        <end position="275"/>
    </location>
</feature>
<dbReference type="AlphaFoldDB" id="A0A3R8JL29"/>
<evidence type="ECO:0000259" key="2">
    <source>
        <dbReference type="Pfam" id="PF07859"/>
    </source>
</evidence>
<dbReference type="Pfam" id="PF07859">
    <property type="entry name" value="Abhydrolase_3"/>
    <property type="match status" value="1"/>
</dbReference>
<evidence type="ECO:0000256" key="1">
    <source>
        <dbReference type="ARBA" id="ARBA00022801"/>
    </source>
</evidence>
<dbReference type="PANTHER" id="PTHR48081:SF8">
    <property type="entry name" value="ALPHA_BETA HYDROLASE FOLD-3 DOMAIN-CONTAINING PROTEIN-RELATED"/>
    <property type="match status" value="1"/>
</dbReference>
<sequence length="295" mass="32717">MISRQAQELMNMLREGKEASKGQSLSPEETVKLREKLNTQMNNTPLPEGIQIKDIHEGGVMGEFHHNLTPGKSGDKIVLFIFGGGFETGSVISRRNCCSQVALAAGMDAFAVSYRQWPEAMYPAALEDCTAAFHWLEKKGYRPENIRIFGESAGANLTIATTMYLNDHGQALPGRICPFSPVIDVTNSLPSRISRNGRDPMVQGDAASRFFTKEDEKQPYASPIRGSFQGFPPVMVHVGTEEVLFDDSMELKRLCEEAGVDITVRVWEGMFHSFCIFSLPETEEAMKEIGAFLRG</sequence>
<evidence type="ECO:0000313" key="4">
    <source>
        <dbReference type="Proteomes" id="UP000274920"/>
    </source>
</evidence>
<dbReference type="InterPro" id="IPR013094">
    <property type="entry name" value="AB_hydrolase_3"/>
</dbReference>
<dbReference type="InterPro" id="IPR050300">
    <property type="entry name" value="GDXG_lipolytic_enzyme"/>
</dbReference>
<dbReference type="GO" id="GO:0016787">
    <property type="term" value="F:hydrolase activity"/>
    <property type="evidence" value="ECO:0007669"/>
    <property type="project" value="UniProtKB-KW"/>
</dbReference>
<keyword evidence="4" id="KW-1185">Reference proteome</keyword>
<dbReference type="Gene3D" id="3.40.50.1820">
    <property type="entry name" value="alpha/beta hydrolase"/>
    <property type="match status" value="1"/>
</dbReference>
<dbReference type="Proteomes" id="UP000274920">
    <property type="component" value="Unassembled WGS sequence"/>
</dbReference>
<evidence type="ECO:0000313" key="3">
    <source>
        <dbReference type="EMBL" id="RRK30743.1"/>
    </source>
</evidence>
<keyword evidence="1 3" id="KW-0378">Hydrolase</keyword>
<dbReference type="PANTHER" id="PTHR48081">
    <property type="entry name" value="AB HYDROLASE SUPERFAMILY PROTEIN C4A8.06C"/>
    <property type="match status" value="1"/>
</dbReference>
<reference evidence="3" key="1">
    <citation type="submission" date="2018-10" db="EMBL/GenBank/DDBJ databases">
        <title>Schaedlerella arabinophila gen. nov. sp. nov., isolated from the mouse intestinal tract and comparative analysis with the genome of the closely related altered Schaedler flora strain ASF502.</title>
        <authorList>
            <person name="Miyake S."/>
            <person name="Soh M."/>
            <person name="Seedorf H."/>
        </authorList>
    </citation>
    <scope>NUCLEOTIDE SEQUENCE [LARGE SCALE GENOMIC DNA]</scope>
    <source>
        <strain evidence="3">DSM 106076</strain>
    </source>
</reference>
<gene>
    <name evidence="3" type="ORF">EBB54_04630</name>
</gene>